<keyword evidence="3" id="KW-0862">Zinc</keyword>
<feature type="region of interest" description="Disordered" evidence="5">
    <location>
        <begin position="445"/>
        <end position="468"/>
    </location>
</feature>
<evidence type="ECO:0000256" key="2">
    <source>
        <dbReference type="ARBA" id="ARBA00022771"/>
    </source>
</evidence>
<comment type="caution">
    <text evidence="7">The sequence shown here is derived from an EMBL/GenBank/DDBJ whole genome shotgun (WGS) entry which is preliminary data.</text>
</comment>
<dbReference type="Pfam" id="PF00096">
    <property type="entry name" value="zf-C2H2"/>
    <property type="match status" value="1"/>
</dbReference>
<dbReference type="PROSITE" id="PS00028">
    <property type="entry name" value="ZINC_FINGER_C2H2_1"/>
    <property type="match status" value="1"/>
</dbReference>
<proteinExistence type="predicted"/>
<keyword evidence="1" id="KW-0479">Metal-binding</keyword>
<feature type="domain" description="C2H2-type" evidence="6">
    <location>
        <begin position="536"/>
        <end position="563"/>
    </location>
</feature>
<reference evidence="7" key="1">
    <citation type="journal article" date="2023" name="Insect Mol. Biol.">
        <title>Genome sequencing provides insights into the evolution of gene families encoding plant cell wall-degrading enzymes in longhorned beetles.</title>
        <authorList>
            <person name="Shin N.R."/>
            <person name="Okamura Y."/>
            <person name="Kirsch R."/>
            <person name="Pauchet Y."/>
        </authorList>
    </citation>
    <scope>NUCLEOTIDE SEQUENCE</scope>
    <source>
        <strain evidence="7">MMC_N1</strain>
    </source>
</reference>
<evidence type="ECO:0000259" key="6">
    <source>
        <dbReference type="PROSITE" id="PS50157"/>
    </source>
</evidence>
<evidence type="ECO:0000256" key="4">
    <source>
        <dbReference type="PROSITE-ProRule" id="PRU00042"/>
    </source>
</evidence>
<dbReference type="SMART" id="SM00355">
    <property type="entry name" value="ZnF_C2H2"/>
    <property type="match status" value="2"/>
</dbReference>
<accession>A0ABQ9JCS8</accession>
<protein>
    <recommendedName>
        <fullName evidence="6">C2H2-type domain-containing protein</fullName>
    </recommendedName>
</protein>
<feature type="domain" description="C2H2-type" evidence="6">
    <location>
        <begin position="494"/>
        <end position="535"/>
    </location>
</feature>
<gene>
    <name evidence="7" type="ORF">NQ317_006310</name>
</gene>
<feature type="compositionally biased region" description="Low complexity" evidence="5">
    <location>
        <begin position="445"/>
        <end position="457"/>
    </location>
</feature>
<evidence type="ECO:0000256" key="3">
    <source>
        <dbReference type="ARBA" id="ARBA00022833"/>
    </source>
</evidence>
<feature type="compositionally biased region" description="Low complexity" evidence="5">
    <location>
        <begin position="626"/>
        <end position="635"/>
    </location>
</feature>
<name>A0ABQ9JCS8_9CUCU</name>
<dbReference type="Proteomes" id="UP001162164">
    <property type="component" value="Unassembled WGS sequence"/>
</dbReference>
<feature type="region of interest" description="Disordered" evidence="5">
    <location>
        <begin position="16"/>
        <end position="35"/>
    </location>
</feature>
<dbReference type="Gene3D" id="3.30.160.60">
    <property type="entry name" value="Classic Zinc Finger"/>
    <property type="match status" value="3"/>
</dbReference>
<evidence type="ECO:0000256" key="1">
    <source>
        <dbReference type="ARBA" id="ARBA00022723"/>
    </source>
</evidence>
<evidence type="ECO:0000313" key="8">
    <source>
        <dbReference type="Proteomes" id="UP001162164"/>
    </source>
</evidence>
<keyword evidence="2 4" id="KW-0863">Zinc-finger</keyword>
<dbReference type="PANTHER" id="PTHR23235:SF165">
    <property type="entry name" value="TRANSCRIPTION FACTOR BTD"/>
    <property type="match status" value="1"/>
</dbReference>
<dbReference type="SUPFAM" id="SSF57667">
    <property type="entry name" value="beta-beta-alpha zinc fingers"/>
    <property type="match status" value="1"/>
</dbReference>
<evidence type="ECO:0000256" key="5">
    <source>
        <dbReference type="SAM" id="MobiDB-lite"/>
    </source>
</evidence>
<feature type="compositionally biased region" description="Basic residues" evidence="5">
    <location>
        <begin position="553"/>
        <end position="563"/>
    </location>
</feature>
<evidence type="ECO:0000313" key="7">
    <source>
        <dbReference type="EMBL" id="KAJ8975704.1"/>
    </source>
</evidence>
<dbReference type="EMBL" id="JAPWTJ010000777">
    <property type="protein sequence ID" value="KAJ8975704.1"/>
    <property type="molecule type" value="Genomic_DNA"/>
</dbReference>
<dbReference type="InterPro" id="IPR036236">
    <property type="entry name" value="Znf_C2H2_sf"/>
</dbReference>
<dbReference type="PROSITE" id="PS50157">
    <property type="entry name" value="ZINC_FINGER_C2H2_2"/>
    <property type="match status" value="2"/>
</dbReference>
<dbReference type="InterPro" id="IPR013087">
    <property type="entry name" value="Znf_C2H2_type"/>
</dbReference>
<keyword evidence="8" id="KW-1185">Reference proteome</keyword>
<feature type="compositionally biased region" description="Acidic residues" evidence="5">
    <location>
        <begin position="570"/>
        <end position="581"/>
    </location>
</feature>
<organism evidence="7 8">
    <name type="scientific">Molorchus minor</name>
    <dbReference type="NCBI Taxonomy" id="1323400"/>
    <lineage>
        <taxon>Eukaryota</taxon>
        <taxon>Metazoa</taxon>
        <taxon>Ecdysozoa</taxon>
        <taxon>Arthropoda</taxon>
        <taxon>Hexapoda</taxon>
        <taxon>Insecta</taxon>
        <taxon>Pterygota</taxon>
        <taxon>Neoptera</taxon>
        <taxon>Endopterygota</taxon>
        <taxon>Coleoptera</taxon>
        <taxon>Polyphaga</taxon>
        <taxon>Cucujiformia</taxon>
        <taxon>Chrysomeloidea</taxon>
        <taxon>Cerambycidae</taxon>
        <taxon>Lamiinae</taxon>
        <taxon>Monochamini</taxon>
        <taxon>Molorchus</taxon>
    </lineage>
</organism>
<sequence length="661" mass="71746">MTSEVQEVRVEYVENSTQIEEEAEPWLRPEETKPTPSPLALLAATCSKIGPTSSETPPTVVSMPVGLPQQLQQQLLQQAQQQAGAQLVSAAAAAGQNLAYNVMQPMQTVTVDGQEALFIPAMSIAGGMLTSGGAAPPRTGEDFALVEKDARTDGDTRLRLASPGYGADRPGSGQMLATTLDIIILKITFSRGVVNSPSKSLAPGQIIRAPNVLPTNIQNLQNLQNLPTVQLSNGQSVTVRPSIPQMVQFPMQQTIPIQVPISTGNGQTVYQTIHFPVQLAATAVPNIIQAQPQYANILTPSGQIQQLQIATSVAAPQTPTSVAQSTAQVAQMDGNTQLTFTGANGQQFTVIPAANLQQVRGATVGNLGNLGNIIQVPNIQAIPNIQNIPGLGNVQVITQQAVTPQIAVGQHIQQDPNDPNKWQVIPNVTATAQPATTAPLTPSVVVTTTQDPNNTTPPNDPNGDGLQKQRVRRVACTCPNCQEGERHTDRKKQHICHIPGCNKVYGKTSHLRAHLRFTRSDELQRHRRTHTGEKRFQCNECSKKFMRSDHLSKHLKTHQKQRITRHDITDQDEDDTWEQEQPEAGQSPPQQQQKDDELKPMWITDSKNNIKYAITHVNYSQEAATSTQSVSSDSSSNEEKMMITISTSEADELIIADPLDC</sequence>
<feature type="region of interest" description="Disordered" evidence="5">
    <location>
        <begin position="552"/>
        <end position="597"/>
    </location>
</feature>
<feature type="region of interest" description="Disordered" evidence="5">
    <location>
        <begin position="621"/>
        <end position="640"/>
    </location>
</feature>
<dbReference type="PANTHER" id="PTHR23235">
    <property type="entry name" value="KRUEPPEL-LIKE TRANSCRIPTION FACTOR"/>
    <property type="match status" value="1"/>
</dbReference>